<keyword evidence="2" id="KW-1185">Reference proteome</keyword>
<accession>A0A8F9TYT4</accession>
<protein>
    <submittedName>
        <fullName evidence="1">Class I SAM-dependent methyltransferase</fullName>
    </submittedName>
</protein>
<dbReference type="EMBL" id="CP080507">
    <property type="protein sequence ID" value="QYM80496.1"/>
    <property type="molecule type" value="Genomic_DNA"/>
</dbReference>
<gene>
    <name evidence="1" type="ORF">K0B96_07780</name>
</gene>
<dbReference type="RefSeq" id="WP_220165766.1">
    <property type="nucleotide sequence ID" value="NZ_CP080507.1"/>
</dbReference>
<keyword evidence="1" id="KW-0808">Transferase</keyword>
<dbReference type="KEGG" id="ole:K0B96_07780"/>
<dbReference type="AlphaFoldDB" id="A0A8F9TYT4"/>
<keyword evidence="1" id="KW-0489">Methyltransferase</keyword>
<proteinExistence type="predicted"/>
<evidence type="ECO:0000313" key="1">
    <source>
        <dbReference type="EMBL" id="QYM80496.1"/>
    </source>
</evidence>
<organism evidence="1 2">
    <name type="scientific">Horticoccus luteus</name>
    <dbReference type="NCBI Taxonomy" id="2862869"/>
    <lineage>
        <taxon>Bacteria</taxon>
        <taxon>Pseudomonadati</taxon>
        <taxon>Verrucomicrobiota</taxon>
        <taxon>Opitutia</taxon>
        <taxon>Opitutales</taxon>
        <taxon>Opitutaceae</taxon>
        <taxon>Horticoccus</taxon>
    </lineage>
</organism>
<dbReference type="Gene3D" id="3.40.50.150">
    <property type="entry name" value="Vaccinia Virus protein VP39"/>
    <property type="match status" value="1"/>
</dbReference>
<dbReference type="Proteomes" id="UP000825051">
    <property type="component" value="Chromosome"/>
</dbReference>
<reference evidence="1" key="1">
    <citation type="submission" date="2021-08" db="EMBL/GenBank/DDBJ databases">
        <title>Genome of a novel bacterium of the phylum Verrucomicrobia, Oleiharenicola sp. KSB-15.</title>
        <authorList>
            <person name="Chung J.-H."/>
            <person name="Ahn J.-H."/>
            <person name="Yoon Y."/>
            <person name="Kim D.-Y."/>
            <person name="An S.-H."/>
            <person name="Park I."/>
            <person name="Yeon J."/>
        </authorList>
    </citation>
    <scope>NUCLEOTIDE SEQUENCE</scope>
    <source>
        <strain evidence="1">KSB-15</strain>
    </source>
</reference>
<name>A0A8F9TYT4_9BACT</name>
<dbReference type="InterPro" id="IPR029063">
    <property type="entry name" value="SAM-dependent_MTases_sf"/>
</dbReference>
<dbReference type="SUPFAM" id="SSF53335">
    <property type="entry name" value="S-adenosyl-L-methionine-dependent methyltransferases"/>
    <property type="match status" value="1"/>
</dbReference>
<dbReference type="GO" id="GO:0032259">
    <property type="term" value="P:methylation"/>
    <property type="evidence" value="ECO:0007669"/>
    <property type="project" value="UniProtKB-KW"/>
</dbReference>
<evidence type="ECO:0000313" key="2">
    <source>
        <dbReference type="Proteomes" id="UP000825051"/>
    </source>
</evidence>
<dbReference type="Pfam" id="PF13578">
    <property type="entry name" value="Methyltransf_24"/>
    <property type="match status" value="1"/>
</dbReference>
<sequence length="311" mass="34759">MSFLKKISFYPTSLALRFKIAVARRLLHGRFRWHALDALGIPGHGVDLLRVDFPPALDTKSIWGHGQPPHPELAALLSANRGEQLARLSSCLATAADCRAWPAHEEPANAALSWRENLFLTPFDQVALHGMLRDVRPERYLEIGSGMSTRIAWQARRNGGFPMEIVSIDPEPRLAISALCDQVHRRRLEDMTDEFLQLVTPRTVVFFDGSHRAFPGSDVTIFFLNLLPRLPAGAIVHIHDIYLPADYPPALLNRFWSEQYLLAAYLLGGAHRLQVLLPCADLATQPAARAPLIAALGPDDLRSSSFWLRMT</sequence>
<dbReference type="GO" id="GO:0008168">
    <property type="term" value="F:methyltransferase activity"/>
    <property type="evidence" value="ECO:0007669"/>
    <property type="project" value="UniProtKB-KW"/>
</dbReference>